<feature type="domain" description="Peroxin/Ferlin" evidence="2">
    <location>
        <begin position="212"/>
        <end position="247"/>
    </location>
</feature>
<gene>
    <name evidence="3" type="ORF">SBOR_2051</name>
</gene>
<dbReference type="InterPro" id="IPR006614">
    <property type="entry name" value="Peroxin/Ferlin"/>
</dbReference>
<dbReference type="STRING" id="1432307.W9CSE8"/>
<feature type="region of interest" description="Disordered" evidence="1">
    <location>
        <begin position="100"/>
        <end position="132"/>
    </location>
</feature>
<dbReference type="EMBL" id="AYSA01000083">
    <property type="protein sequence ID" value="ESZ97504.1"/>
    <property type="molecule type" value="Genomic_DNA"/>
</dbReference>
<reference evidence="3 4" key="1">
    <citation type="journal article" date="2014" name="Genome Announc.">
        <title>Draft genome sequence of Sclerotinia borealis, a psychrophilic plant pathogenic fungus.</title>
        <authorList>
            <person name="Mardanov A.V."/>
            <person name="Beletsky A.V."/>
            <person name="Kadnikov V.V."/>
            <person name="Ignatov A.N."/>
            <person name="Ravin N.V."/>
        </authorList>
    </citation>
    <scope>NUCLEOTIDE SEQUENCE [LARGE SCALE GENOMIC DNA]</scope>
    <source>
        <strain evidence="4">F-4157</strain>
    </source>
</reference>
<evidence type="ECO:0000313" key="3">
    <source>
        <dbReference type="EMBL" id="ESZ97504.1"/>
    </source>
</evidence>
<sequence>MSLFRSKYKRPAPLTDADYDHEIQLVDHADPNASRSHSRGVQAKDDGLPAIIITNSLSGNQIDEPLRIKRSLRTELTRRKWKKYRDVHVAADEIEDSPIQVGSVITLPPENENTSDDEERGRSRRRTKAQQERDKLPFEIDILYENERGLILCGLHMFSGKALGNLDPAPWTNIANKTSATNTSNAQVPDPSWEWAWPEWIINHDDGVDDEGWEYSFAFSKKWSWHSSKWYSSFVRRRVWIRKRVKKSSGYHQQAHMLNDDYFTIHPARSRSRATTLTGAALDGDSRSRRSLAVSSRNFETEWRVEEISDIATLMKVLRICRIDREKMEAVESFMKHGGEELHYLTDTEHMHEIMNHFIFQASRRVLLERLMKEFEGVGGEEGKEEEKEDGREEEKANGRSDGEGRKKEEEEDDENERTKQRAKNLEGAVKAADEEVKRLEYWSDVRQMAEKGETMGAVDDEKGWDGKWEGLDASGPKDTKFDGKVMEGKEGGGIEGRDNEKEDTKENSKANENRNGNGNCIKKNKGKEKARD</sequence>
<feature type="compositionally biased region" description="Basic and acidic residues" evidence="1">
    <location>
        <begin position="432"/>
        <end position="513"/>
    </location>
</feature>
<feature type="region of interest" description="Disordered" evidence="1">
    <location>
        <begin position="377"/>
        <end position="533"/>
    </location>
</feature>
<keyword evidence="4" id="KW-1185">Reference proteome</keyword>
<dbReference type="OrthoDB" id="72441at2759"/>
<dbReference type="Proteomes" id="UP000019487">
    <property type="component" value="Unassembled WGS sequence"/>
</dbReference>
<comment type="caution">
    <text evidence="3">The sequence shown here is derived from an EMBL/GenBank/DDBJ whole genome shotgun (WGS) entry which is preliminary data.</text>
</comment>
<evidence type="ECO:0000256" key="1">
    <source>
        <dbReference type="SAM" id="MobiDB-lite"/>
    </source>
</evidence>
<name>W9CSE8_SCLBF</name>
<dbReference type="GO" id="GO:0016020">
    <property type="term" value="C:membrane"/>
    <property type="evidence" value="ECO:0007669"/>
    <property type="project" value="InterPro"/>
</dbReference>
<dbReference type="SMART" id="SM00694">
    <property type="entry name" value="DysFC"/>
    <property type="match status" value="1"/>
</dbReference>
<feature type="compositionally biased region" description="Basic and acidic residues" evidence="1">
    <location>
        <begin position="377"/>
        <end position="409"/>
    </location>
</feature>
<evidence type="ECO:0000313" key="4">
    <source>
        <dbReference type="Proteomes" id="UP000019487"/>
    </source>
</evidence>
<protein>
    <recommendedName>
        <fullName evidence="2">Peroxin/Ferlin domain-containing protein</fullName>
    </recommendedName>
</protein>
<accession>W9CSE8</accession>
<dbReference type="HOGENOM" id="CLU_028361_1_0_1"/>
<dbReference type="AlphaFoldDB" id="W9CSE8"/>
<organism evidence="3 4">
    <name type="scientific">Sclerotinia borealis (strain F-4128)</name>
    <dbReference type="NCBI Taxonomy" id="1432307"/>
    <lineage>
        <taxon>Eukaryota</taxon>
        <taxon>Fungi</taxon>
        <taxon>Dikarya</taxon>
        <taxon>Ascomycota</taxon>
        <taxon>Pezizomycotina</taxon>
        <taxon>Leotiomycetes</taxon>
        <taxon>Helotiales</taxon>
        <taxon>Sclerotiniaceae</taxon>
        <taxon>Sclerotinia</taxon>
    </lineage>
</organism>
<proteinExistence type="predicted"/>
<evidence type="ECO:0000259" key="2">
    <source>
        <dbReference type="SMART" id="SM00694"/>
    </source>
</evidence>